<gene>
    <name evidence="2" type="ORF">CEE75_11890</name>
</gene>
<keyword evidence="1" id="KW-1133">Transmembrane helix</keyword>
<reference evidence="2 3" key="1">
    <citation type="submission" date="2017-06" db="EMBL/GenBank/DDBJ databases">
        <authorList>
            <person name="Swanenburg J."/>
            <person name="Kort R."/>
        </authorList>
    </citation>
    <scope>NUCLEOTIDE SEQUENCE [LARGE SCALE GENOMIC DNA]</scope>
    <source>
        <strain evidence="2 3">RL05</strain>
    </source>
</reference>
<keyword evidence="1" id="KW-0472">Membrane</keyword>
<feature type="transmembrane region" description="Helical" evidence="1">
    <location>
        <begin position="6"/>
        <end position="26"/>
    </location>
</feature>
<evidence type="ECO:0000256" key="1">
    <source>
        <dbReference type="SAM" id="Phobius"/>
    </source>
</evidence>
<protein>
    <submittedName>
        <fullName evidence="2">Uncharacterized protein</fullName>
    </submittedName>
</protein>
<dbReference type="EMBL" id="NKLP01000250">
    <property type="protein sequence ID" value="TDN28995.1"/>
    <property type="molecule type" value="Genomic_DNA"/>
</dbReference>
<proteinExistence type="predicted"/>
<comment type="caution">
    <text evidence="2">The sequence shown here is derived from an EMBL/GenBank/DDBJ whole genome shotgun (WGS) entry which is preliminary data.</text>
</comment>
<organism evidence="2 3">
    <name type="scientific">Lactobacillus crispatus</name>
    <dbReference type="NCBI Taxonomy" id="47770"/>
    <lineage>
        <taxon>Bacteria</taxon>
        <taxon>Bacillati</taxon>
        <taxon>Bacillota</taxon>
        <taxon>Bacilli</taxon>
        <taxon>Lactobacillales</taxon>
        <taxon>Lactobacillaceae</taxon>
        <taxon>Lactobacillus</taxon>
    </lineage>
</organism>
<keyword evidence="1" id="KW-0812">Transmembrane</keyword>
<sequence>MKRSTIAWIIIGVVFVIAFILRLSWYQNKRQQEAIRQAKIARIQKEKRDEIHFHNQVNEDLKKTKDTFPASQAQQNVNKAISLGLKAVTVSQTAGSNTMDLNNLSDNFKSDLNSVYKDTEALQDFNDIVNVTSDEGTVVHDDHGGMRREAVPKPGTKYKVNNAEIEQGDKGTDDDNYRFNVNLQYQPHGFNKIRVSMSFVVDSFSGKVSSITQTSVN</sequence>
<dbReference type="RefSeq" id="WP_133476746.1">
    <property type="nucleotide sequence ID" value="NZ_NKLP01000250.1"/>
</dbReference>
<dbReference type="AlphaFoldDB" id="A0A4R6CR17"/>
<evidence type="ECO:0000313" key="3">
    <source>
        <dbReference type="Proteomes" id="UP000295195"/>
    </source>
</evidence>
<dbReference type="Proteomes" id="UP000295195">
    <property type="component" value="Unassembled WGS sequence"/>
</dbReference>
<name>A0A4R6CR17_9LACO</name>
<evidence type="ECO:0000313" key="2">
    <source>
        <dbReference type="EMBL" id="TDN28995.1"/>
    </source>
</evidence>
<accession>A0A4R6CR17</accession>